<dbReference type="Proteomes" id="UP001567572">
    <property type="component" value="Unassembled WGS sequence"/>
</dbReference>
<accession>A0ABD5M0K8</accession>
<name>A0ABD5M0K8_9EURY</name>
<dbReference type="RefSeq" id="WP_371161241.1">
    <property type="nucleotide sequence ID" value="NZ_JBEDNY010000002.1"/>
</dbReference>
<gene>
    <name evidence="1" type="ORF">ABNG04_06975</name>
</gene>
<evidence type="ECO:0000313" key="2">
    <source>
        <dbReference type="Proteomes" id="UP001567572"/>
    </source>
</evidence>
<reference evidence="1 2" key="1">
    <citation type="submission" date="2024-06" db="EMBL/GenBank/DDBJ databases">
        <title>Halorubrum miltondacostae sp. nov., a potential PHA producer isolated from an inland solar saltern in Rio Maior, Portugal.</title>
        <authorList>
            <person name="Albuquerque L."/>
            <person name="Viver T."/>
            <person name="Barroso C."/>
            <person name="Claudino R."/>
            <person name="Galvan M."/>
            <person name="Simoes G."/>
            <person name="Lobo Da Cunha A."/>
            <person name="Egas C."/>
        </authorList>
    </citation>
    <scope>NUCLEOTIDE SEQUENCE [LARGE SCALE GENOMIC DNA]</scope>
    <source>
        <strain evidence="1 2">RMP-11</strain>
    </source>
</reference>
<protein>
    <submittedName>
        <fullName evidence="1">Uncharacterized protein</fullName>
    </submittedName>
</protein>
<dbReference type="EMBL" id="JBEDNY010000002">
    <property type="protein sequence ID" value="MEZ3163618.1"/>
    <property type="molecule type" value="Genomic_DNA"/>
</dbReference>
<dbReference type="AlphaFoldDB" id="A0ABD5M0K8"/>
<evidence type="ECO:0000313" key="1">
    <source>
        <dbReference type="EMBL" id="MEZ3163618.1"/>
    </source>
</evidence>
<comment type="caution">
    <text evidence="1">The sequence shown here is derived from an EMBL/GenBank/DDBJ whole genome shotgun (WGS) entry which is preliminary data.</text>
</comment>
<sequence length="57" mass="5760">MVASPAAELDGAKAAAAPTVPLVSISVVTKMVKIDSRFIGATPLFGNQSACAVQRAM</sequence>
<proteinExistence type="predicted"/>
<organism evidence="1 2">
    <name type="scientific">Halorubrum miltondacostae</name>
    <dbReference type="NCBI Taxonomy" id="3076378"/>
    <lineage>
        <taxon>Archaea</taxon>
        <taxon>Methanobacteriati</taxon>
        <taxon>Methanobacteriota</taxon>
        <taxon>Stenosarchaea group</taxon>
        <taxon>Halobacteria</taxon>
        <taxon>Halobacteriales</taxon>
        <taxon>Haloferacaceae</taxon>
        <taxon>Halorubrum</taxon>
    </lineage>
</organism>
<keyword evidence="2" id="KW-1185">Reference proteome</keyword>